<dbReference type="InterPro" id="IPR004330">
    <property type="entry name" value="FAR1_DNA_bnd_dom"/>
</dbReference>
<organism evidence="3 4">
    <name type="scientific">Rhododendron griersonianum</name>
    <dbReference type="NCBI Taxonomy" id="479676"/>
    <lineage>
        <taxon>Eukaryota</taxon>
        <taxon>Viridiplantae</taxon>
        <taxon>Streptophyta</taxon>
        <taxon>Embryophyta</taxon>
        <taxon>Tracheophyta</taxon>
        <taxon>Spermatophyta</taxon>
        <taxon>Magnoliopsida</taxon>
        <taxon>eudicotyledons</taxon>
        <taxon>Gunneridae</taxon>
        <taxon>Pentapetalae</taxon>
        <taxon>asterids</taxon>
        <taxon>Ericales</taxon>
        <taxon>Ericaceae</taxon>
        <taxon>Ericoideae</taxon>
        <taxon>Rhodoreae</taxon>
        <taxon>Rhododendron</taxon>
    </lineage>
</organism>
<name>A0AAV6ITU7_9ERIC</name>
<gene>
    <name evidence="3" type="ORF">RHGRI_026447</name>
</gene>
<protein>
    <recommendedName>
        <fullName evidence="2">FAR1 domain-containing protein</fullName>
    </recommendedName>
</protein>
<reference evidence="3" key="1">
    <citation type="submission" date="2020-08" db="EMBL/GenBank/DDBJ databases">
        <title>Plant Genome Project.</title>
        <authorList>
            <person name="Zhang R.-G."/>
        </authorList>
    </citation>
    <scope>NUCLEOTIDE SEQUENCE</scope>
    <source>
        <strain evidence="3">WSP0</strain>
        <tissue evidence="3">Leaf</tissue>
    </source>
</reference>
<evidence type="ECO:0000313" key="3">
    <source>
        <dbReference type="EMBL" id="KAG5531832.1"/>
    </source>
</evidence>
<proteinExistence type="predicted"/>
<dbReference type="Proteomes" id="UP000823749">
    <property type="component" value="Chromosome 9"/>
</dbReference>
<evidence type="ECO:0000313" key="4">
    <source>
        <dbReference type="Proteomes" id="UP000823749"/>
    </source>
</evidence>
<accession>A0AAV6ITU7</accession>
<keyword evidence="4" id="KW-1185">Reference proteome</keyword>
<sequence length="253" mass="28977">METPNRSTNSKGVLYDWESTSESESWSSREDSHSNTFGGNDVEGEGEGSVSSVDDSLRLLNDTEIVQMKFVYEEEAGLFYNAYAKAMGFSVRKHKSKRHRGNEGYVKWRDWVCSREGKRNKKHLERTDRKRRHRAETRIGCGAKFWVCCMTNTIGNYVVTEFLNTHNHPLAAQQCVPFFRSHRHVGDADVAQLMAMRNVGMKPSQIMDFMTCQAWGFQNVGFTFADLRNKLHRERTQEIRNGDAEGALGYLSA</sequence>
<feature type="domain" description="FAR1" evidence="2">
    <location>
        <begin position="79"/>
        <end position="171"/>
    </location>
</feature>
<dbReference type="PANTHER" id="PTHR47718">
    <property type="entry name" value="OS01G0519700 PROTEIN"/>
    <property type="match status" value="1"/>
</dbReference>
<dbReference type="Pfam" id="PF03101">
    <property type="entry name" value="FAR1"/>
    <property type="match status" value="1"/>
</dbReference>
<dbReference type="EMBL" id="JACTNZ010000009">
    <property type="protein sequence ID" value="KAG5531832.1"/>
    <property type="molecule type" value="Genomic_DNA"/>
</dbReference>
<evidence type="ECO:0000256" key="1">
    <source>
        <dbReference type="SAM" id="MobiDB-lite"/>
    </source>
</evidence>
<feature type="region of interest" description="Disordered" evidence="1">
    <location>
        <begin position="22"/>
        <end position="53"/>
    </location>
</feature>
<dbReference type="AlphaFoldDB" id="A0AAV6ITU7"/>
<evidence type="ECO:0000259" key="2">
    <source>
        <dbReference type="Pfam" id="PF03101"/>
    </source>
</evidence>
<comment type="caution">
    <text evidence="3">The sequence shown here is derived from an EMBL/GenBank/DDBJ whole genome shotgun (WGS) entry which is preliminary data.</text>
</comment>